<dbReference type="InterPro" id="IPR000905">
    <property type="entry name" value="Gcp-like_dom"/>
</dbReference>
<keyword evidence="2" id="KW-0645">Protease</keyword>
<accession>A0A0G0SHH1</accession>
<evidence type="ECO:0000313" key="3">
    <source>
        <dbReference type="Proteomes" id="UP000034539"/>
    </source>
</evidence>
<feature type="domain" description="Gcp-like" evidence="1">
    <location>
        <begin position="41"/>
        <end position="95"/>
    </location>
</feature>
<dbReference type="Proteomes" id="UP000034539">
    <property type="component" value="Unassembled WGS sequence"/>
</dbReference>
<dbReference type="SUPFAM" id="SSF53067">
    <property type="entry name" value="Actin-like ATPase domain"/>
    <property type="match status" value="1"/>
</dbReference>
<reference evidence="2 3" key="1">
    <citation type="journal article" date="2015" name="Nature">
        <title>rRNA introns, odd ribosomes, and small enigmatic genomes across a large radiation of phyla.</title>
        <authorList>
            <person name="Brown C.T."/>
            <person name="Hug L.A."/>
            <person name="Thomas B.C."/>
            <person name="Sharon I."/>
            <person name="Castelle C.J."/>
            <person name="Singh A."/>
            <person name="Wilkins M.J."/>
            <person name="Williams K.H."/>
            <person name="Banfield J.F."/>
        </authorList>
    </citation>
    <scope>NUCLEOTIDE SEQUENCE [LARGE SCALE GENOMIC DNA]</scope>
</reference>
<proteinExistence type="predicted"/>
<dbReference type="GO" id="GO:0008233">
    <property type="term" value="F:peptidase activity"/>
    <property type="evidence" value="ECO:0007669"/>
    <property type="project" value="UniProtKB-KW"/>
</dbReference>
<keyword evidence="2" id="KW-0378">Hydrolase</keyword>
<evidence type="ECO:0000259" key="1">
    <source>
        <dbReference type="Pfam" id="PF00814"/>
    </source>
</evidence>
<dbReference type="InterPro" id="IPR043129">
    <property type="entry name" value="ATPase_NBD"/>
</dbReference>
<gene>
    <name evidence="2" type="ORF">UT63_C0005G0014</name>
</gene>
<organism evidence="2 3">
    <name type="scientific">Candidatus Gottesmanbacteria bacterium GW2011_GWC2_39_8</name>
    <dbReference type="NCBI Taxonomy" id="1618450"/>
    <lineage>
        <taxon>Bacteria</taxon>
        <taxon>Candidatus Gottesmaniibacteriota</taxon>
    </lineage>
</organism>
<evidence type="ECO:0000313" key="2">
    <source>
        <dbReference type="EMBL" id="KKR34160.1"/>
    </source>
</evidence>
<dbReference type="EMBL" id="LBXN01000005">
    <property type="protein sequence ID" value="KKR34160.1"/>
    <property type="molecule type" value="Genomic_DNA"/>
</dbReference>
<dbReference type="GO" id="GO:0006508">
    <property type="term" value="P:proteolysis"/>
    <property type="evidence" value="ECO:0007669"/>
    <property type="project" value="UniProtKB-KW"/>
</dbReference>
<protein>
    <submittedName>
        <fullName evidence="2">Glycoprotease</fullName>
    </submittedName>
</protein>
<name>A0A0G0SHH1_9BACT</name>
<dbReference type="Gene3D" id="3.30.420.40">
    <property type="match status" value="1"/>
</dbReference>
<dbReference type="Pfam" id="PF00814">
    <property type="entry name" value="TsaD"/>
    <property type="match status" value="1"/>
</dbReference>
<comment type="caution">
    <text evidence="2">The sequence shown here is derived from an EMBL/GenBank/DDBJ whole genome shotgun (WGS) entry which is preliminary data.</text>
</comment>
<dbReference type="AlphaFoldDB" id="A0A0G0SHH1"/>
<sequence length="122" mass="13624">MTDKEKNILIIDTSNLKETRVGLSQEDKVIEDKEQSKDMKSQVLLPVIFEFLKKNKVDIKNITGIEVVTKGDSFTGLRVGFAVANIMALILGIKVNGKKPGETEPEYFFHGHSFGVLTTLKK</sequence>